<evidence type="ECO:0000313" key="2">
    <source>
        <dbReference type="Proteomes" id="UP001056120"/>
    </source>
</evidence>
<organism evidence="1 2">
    <name type="scientific">Smallanthus sonchifolius</name>
    <dbReference type="NCBI Taxonomy" id="185202"/>
    <lineage>
        <taxon>Eukaryota</taxon>
        <taxon>Viridiplantae</taxon>
        <taxon>Streptophyta</taxon>
        <taxon>Embryophyta</taxon>
        <taxon>Tracheophyta</taxon>
        <taxon>Spermatophyta</taxon>
        <taxon>Magnoliopsida</taxon>
        <taxon>eudicotyledons</taxon>
        <taxon>Gunneridae</taxon>
        <taxon>Pentapetalae</taxon>
        <taxon>asterids</taxon>
        <taxon>campanulids</taxon>
        <taxon>Asterales</taxon>
        <taxon>Asteraceae</taxon>
        <taxon>Asteroideae</taxon>
        <taxon>Heliantheae alliance</taxon>
        <taxon>Millerieae</taxon>
        <taxon>Smallanthus</taxon>
    </lineage>
</organism>
<protein>
    <submittedName>
        <fullName evidence="1">Uncharacterized protein</fullName>
    </submittedName>
</protein>
<accession>A0ACB9JG54</accession>
<evidence type="ECO:0000313" key="1">
    <source>
        <dbReference type="EMBL" id="KAI3819270.1"/>
    </source>
</evidence>
<name>A0ACB9JG54_9ASTR</name>
<proteinExistence type="predicted"/>
<comment type="caution">
    <text evidence="1">The sequence shown here is derived from an EMBL/GenBank/DDBJ whole genome shotgun (WGS) entry which is preliminary data.</text>
</comment>
<dbReference type="EMBL" id="CM042021">
    <property type="protein sequence ID" value="KAI3819270.1"/>
    <property type="molecule type" value="Genomic_DNA"/>
</dbReference>
<keyword evidence="2" id="KW-1185">Reference proteome</keyword>
<gene>
    <name evidence="1" type="ORF">L1987_13096</name>
</gene>
<reference evidence="1 2" key="2">
    <citation type="journal article" date="2022" name="Mol. Ecol. Resour.">
        <title>The genomes of chicory, endive, great burdock and yacon provide insights into Asteraceae paleo-polyploidization history and plant inulin production.</title>
        <authorList>
            <person name="Fan W."/>
            <person name="Wang S."/>
            <person name="Wang H."/>
            <person name="Wang A."/>
            <person name="Jiang F."/>
            <person name="Liu H."/>
            <person name="Zhao H."/>
            <person name="Xu D."/>
            <person name="Zhang Y."/>
        </authorList>
    </citation>
    <scope>NUCLEOTIDE SEQUENCE [LARGE SCALE GENOMIC DNA]</scope>
    <source>
        <strain evidence="2">cv. Yunnan</strain>
        <tissue evidence="1">Leaves</tissue>
    </source>
</reference>
<reference evidence="2" key="1">
    <citation type="journal article" date="2022" name="Mol. Ecol. Resour.">
        <title>The genomes of chicory, endive, great burdock and yacon provide insights into Asteraceae palaeo-polyploidization history and plant inulin production.</title>
        <authorList>
            <person name="Fan W."/>
            <person name="Wang S."/>
            <person name="Wang H."/>
            <person name="Wang A."/>
            <person name="Jiang F."/>
            <person name="Liu H."/>
            <person name="Zhao H."/>
            <person name="Xu D."/>
            <person name="Zhang Y."/>
        </authorList>
    </citation>
    <scope>NUCLEOTIDE SEQUENCE [LARGE SCALE GENOMIC DNA]</scope>
    <source>
        <strain evidence="2">cv. Yunnan</strain>
    </source>
</reference>
<dbReference type="Proteomes" id="UP001056120">
    <property type="component" value="Linkage Group LG04"/>
</dbReference>
<sequence>MSCLFVPDACLRTHHIGMVAFLSSTLLHASASKKQPLRSSSATPIFCADDFGRSVFFADDFGRRFSEFIGFVRR</sequence>